<sequence>MVEELKTANCPASPRKSHFPEDNSHGKRSVISKLKEKVRRWKNARPFTKKHGCGEGDEVAALSPPGLNQREKGWRRRTTRVHRRSIKNLSYGLFLFLKCINPSEGHRAKPELRRREHRGARRPEAQSQPENSWRLDSDADCEGFLTPLYNMLSTATQAIAAKIHGPPNAAAAQDEIMAKVECDKKPAEAADIWAKSEAVKDHLMSKLHPGEEDRALSEVITEVMSPKKAGEERDQGLAVSLAGKIKGAFSSIIGERKNLTAGVPVQDHKLSNDKLKTGTPAMALPGRASIPISTNPRPGKLNVRPKNITWKLN</sequence>
<gene>
    <name evidence="3" type="ORF">HPP92_015481</name>
</gene>
<proteinExistence type="predicted"/>
<feature type="region of interest" description="Disordered" evidence="1">
    <location>
        <begin position="1"/>
        <end position="79"/>
    </location>
</feature>
<dbReference type="PANTHER" id="PTHR33836:SF7">
    <property type="entry name" value="LOW-TEMPERATURE-INDUCED PROTEIN"/>
    <property type="match status" value="1"/>
</dbReference>
<feature type="compositionally biased region" description="Basic residues" evidence="1">
    <location>
        <begin position="26"/>
        <end position="51"/>
    </location>
</feature>
<protein>
    <recommendedName>
        <fullName evidence="2">LTI65/LTI78 PGEED repeat domain-containing protein</fullName>
    </recommendedName>
</protein>
<dbReference type="AlphaFoldDB" id="A0A835QPK4"/>
<evidence type="ECO:0000259" key="2">
    <source>
        <dbReference type="Pfam" id="PF23399"/>
    </source>
</evidence>
<dbReference type="InterPro" id="IPR037491">
    <property type="entry name" value="LTI78/LTI65"/>
</dbReference>
<evidence type="ECO:0000313" key="3">
    <source>
        <dbReference type="EMBL" id="KAG0473624.1"/>
    </source>
</evidence>
<feature type="region of interest" description="Disordered" evidence="1">
    <location>
        <begin position="106"/>
        <end position="135"/>
    </location>
</feature>
<organism evidence="3 4">
    <name type="scientific">Vanilla planifolia</name>
    <name type="common">Vanilla</name>
    <dbReference type="NCBI Taxonomy" id="51239"/>
    <lineage>
        <taxon>Eukaryota</taxon>
        <taxon>Viridiplantae</taxon>
        <taxon>Streptophyta</taxon>
        <taxon>Embryophyta</taxon>
        <taxon>Tracheophyta</taxon>
        <taxon>Spermatophyta</taxon>
        <taxon>Magnoliopsida</taxon>
        <taxon>Liliopsida</taxon>
        <taxon>Asparagales</taxon>
        <taxon>Orchidaceae</taxon>
        <taxon>Vanilloideae</taxon>
        <taxon>Vanilleae</taxon>
        <taxon>Vanilla</taxon>
    </lineage>
</organism>
<keyword evidence="4" id="KW-1185">Reference proteome</keyword>
<dbReference type="EMBL" id="JADCNL010000007">
    <property type="protein sequence ID" value="KAG0473624.1"/>
    <property type="molecule type" value="Genomic_DNA"/>
</dbReference>
<evidence type="ECO:0000313" key="4">
    <source>
        <dbReference type="Proteomes" id="UP000636800"/>
    </source>
</evidence>
<name>A0A835QPK4_VANPL</name>
<dbReference type="PANTHER" id="PTHR33836">
    <property type="entry name" value="LOW-TEMPERATURE-INDUCED 65 KDA PROTEIN-RELATED"/>
    <property type="match status" value="1"/>
</dbReference>
<accession>A0A835QPK4</accession>
<dbReference type="OrthoDB" id="10266568at2759"/>
<feature type="domain" description="LTI65/LTI78 PGEED repeat" evidence="2">
    <location>
        <begin position="198"/>
        <end position="224"/>
    </location>
</feature>
<evidence type="ECO:0000256" key="1">
    <source>
        <dbReference type="SAM" id="MobiDB-lite"/>
    </source>
</evidence>
<comment type="caution">
    <text evidence="3">The sequence shown here is derived from an EMBL/GenBank/DDBJ whole genome shotgun (WGS) entry which is preliminary data.</text>
</comment>
<dbReference type="GO" id="GO:0009737">
    <property type="term" value="P:response to abscisic acid"/>
    <property type="evidence" value="ECO:0007669"/>
    <property type="project" value="InterPro"/>
</dbReference>
<reference evidence="3 4" key="1">
    <citation type="journal article" date="2020" name="Nat. Food">
        <title>A phased Vanilla planifolia genome enables genetic improvement of flavour and production.</title>
        <authorList>
            <person name="Hasing T."/>
            <person name="Tang H."/>
            <person name="Brym M."/>
            <person name="Khazi F."/>
            <person name="Huang T."/>
            <person name="Chambers A.H."/>
        </authorList>
    </citation>
    <scope>NUCLEOTIDE SEQUENCE [LARGE SCALE GENOMIC DNA]</scope>
    <source>
        <tissue evidence="3">Leaf</tissue>
    </source>
</reference>
<dbReference type="InterPro" id="IPR057059">
    <property type="entry name" value="LTI65/LTI78_PGEED"/>
</dbReference>
<dbReference type="Proteomes" id="UP000636800">
    <property type="component" value="Chromosome 7"/>
</dbReference>
<dbReference type="Pfam" id="PF23399">
    <property type="entry name" value="LTI65_PGEED"/>
    <property type="match status" value="1"/>
</dbReference>